<reference evidence="1" key="1">
    <citation type="submission" date="2020-08" db="EMBL/GenBank/DDBJ databases">
        <title>Multicomponent nature underlies the extraordinary mechanical properties of spider dragline silk.</title>
        <authorList>
            <person name="Kono N."/>
            <person name="Nakamura H."/>
            <person name="Mori M."/>
            <person name="Yoshida Y."/>
            <person name="Ohtoshi R."/>
            <person name="Malay A.D."/>
            <person name="Moran D.A.P."/>
            <person name="Tomita M."/>
            <person name="Numata K."/>
            <person name="Arakawa K."/>
        </authorList>
    </citation>
    <scope>NUCLEOTIDE SEQUENCE</scope>
</reference>
<gene>
    <name evidence="1" type="ORF">TNCV_4845691</name>
</gene>
<organism evidence="1 2">
    <name type="scientific">Trichonephila clavipes</name>
    <name type="common">Golden silk orbweaver</name>
    <name type="synonym">Nephila clavipes</name>
    <dbReference type="NCBI Taxonomy" id="2585209"/>
    <lineage>
        <taxon>Eukaryota</taxon>
        <taxon>Metazoa</taxon>
        <taxon>Ecdysozoa</taxon>
        <taxon>Arthropoda</taxon>
        <taxon>Chelicerata</taxon>
        <taxon>Arachnida</taxon>
        <taxon>Araneae</taxon>
        <taxon>Araneomorphae</taxon>
        <taxon>Entelegynae</taxon>
        <taxon>Araneoidea</taxon>
        <taxon>Nephilidae</taxon>
        <taxon>Trichonephila</taxon>
    </lineage>
</organism>
<proteinExistence type="predicted"/>
<keyword evidence="2" id="KW-1185">Reference proteome</keyword>
<evidence type="ECO:0000313" key="2">
    <source>
        <dbReference type="Proteomes" id="UP000887159"/>
    </source>
</evidence>
<evidence type="ECO:0000313" key="1">
    <source>
        <dbReference type="EMBL" id="GFY36197.1"/>
    </source>
</evidence>
<comment type="caution">
    <text evidence="1">The sequence shown here is derived from an EMBL/GenBank/DDBJ whole genome shotgun (WGS) entry which is preliminary data.</text>
</comment>
<dbReference type="Proteomes" id="UP000887159">
    <property type="component" value="Unassembled WGS sequence"/>
</dbReference>
<accession>A0A8X7BMW7</accession>
<sequence>MEIATYTAACIFNEGFLAVLIVMEVMGVTIGQTATDYADTVDNARILRVEKIAEANYKEAGTLHKALKVAENYGRILI</sequence>
<protein>
    <submittedName>
        <fullName evidence="1">Uncharacterized protein</fullName>
    </submittedName>
</protein>
<name>A0A8X7BMW7_TRICX</name>
<dbReference type="AlphaFoldDB" id="A0A8X7BMW7"/>
<dbReference type="EMBL" id="BMAU01021435">
    <property type="protein sequence ID" value="GFY36197.1"/>
    <property type="molecule type" value="Genomic_DNA"/>
</dbReference>